<sequence>MRLLLLNGVYGAPEHFDSLREALAPEIETKVFPLRREGLPDPDSGTGFAPLVERLDREIAAFTGPLAAGPTALLGFSLGGALALEYALAHPGRLAALVLVNAFARYEGGALQVASSQMLHGMPPAWAHPSLAARLVHRLDWVKRGLFHREAPLETIEQGMRAAVREVKHEDVRFQLAHLGLPFPVGHERRLAALAESTPVLLVASRDDMVVPSRHTDRLAAAMPAAKRLPLFEGGHAFFQHDAQRLGSAVRSFLAESVR</sequence>
<dbReference type="GO" id="GO:0016020">
    <property type="term" value="C:membrane"/>
    <property type="evidence" value="ECO:0007669"/>
    <property type="project" value="TreeGrafter"/>
</dbReference>
<dbReference type="InterPro" id="IPR050266">
    <property type="entry name" value="AB_hydrolase_sf"/>
</dbReference>
<evidence type="ECO:0000313" key="2">
    <source>
        <dbReference type="EMBL" id="TMQ65132.1"/>
    </source>
</evidence>
<reference evidence="2 3" key="1">
    <citation type="journal article" date="2019" name="Nat. Microbiol.">
        <title>Mediterranean grassland soil C-N compound turnover is dependent on rainfall and depth, and is mediated by genomically divergent microorganisms.</title>
        <authorList>
            <person name="Diamond S."/>
            <person name="Andeer P.F."/>
            <person name="Li Z."/>
            <person name="Crits-Christoph A."/>
            <person name="Burstein D."/>
            <person name="Anantharaman K."/>
            <person name="Lane K.R."/>
            <person name="Thomas B.C."/>
            <person name="Pan C."/>
            <person name="Northen T.R."/>
            <person name="Banfield J.F."/>
        </authorList>
    </citation>
    <scope>NUCLEOTIDE SEQUENCE [LARGE SCALE GENOMIC DNA]</scope>
    <source>
        <strain evidence="2">WS_8</strain>
    </source>
</reference>
<evidence type="ECO:0000259" key="1">
    <source>
        <dbReference type="Pfam" id="PF12697"/>
    </source>
</evidence>
<protein>
    <submittedName>
        <fullName evidence="2">Alpha/beta hydrolase</fullName>
    </submittedName>
</protein>
<dbReference type="Proteomes" id="UP000316609">
    <property type="component" value="Unassembled WGS sequence"/>
</dbReference>
<dbReference type="EMBL" id="VBOY01000074">
    <property type="protein sequence ID" value="TMQ65132.1"/>
    <property type="molecule type" value="Genomic_DNA"/>
</dbReference>
<keyword evidence="2" id="KW-0378">Hydrolase</keyword>
<organism evidence="2 3">
    <name type="scientific">Eiseniibacteriota bacterium</name>
    <dbReference type="NCBI Taxonomy" id="2212470"/>
    <lineage>
        <taxon>Bacteria</taxon>
        <taxon>Candidatus Eiseniibacteriota</taxon>
    </lineage>
</organism>
<dbReference type="SUPFAM" id="SSF53474">
    <property type="entry name" value="alpha/beta-Hydrolases"/>
    <property type="match status" value="1"/>
</dbReference>
<dbReference type="InterPro" id="IPR000073">
    <property type="entry name" value="AB_hydrolase_1"/>
</dbReference>
<feature type="domain" description="AB hydrolase-1" evidence="1">
    <location>
        <begin position="3"/>
        <end position="245"/>
    </location>
</feature>
<dbReference type="Pfam" id="PF12697">
    <property type="entry name" value="Abhydrolase_6"/>
    <property type="match status" value="1"/>
</dbReference>
<dbReference type="Gene3D" id="3.40.50.1820">
    <property type="entry name" value="alpha/beta hydrolase"/>
    <property type="match status" value="1"/>
</dbReference>
<dbReference type="PRINTS" id="PR00111">
    <property type="entry name" value="ABHYDROLASE"/>
</dbReference>
<gene>
    <name evidence="2" type="ORF">E6K78_08135</name>
</gene>
<dbReference type="PANTHER" id="PTHR43798:SF33">
    <property type="entry name" value="HYDROLASE, PUTATIVE (AFU_ORTHOLOGUE AFUA_2G14860)-RELATED"/>
    <property type="match status" value="1"/>
</dbReference>
<accession>A0A538TND1</accession>
<evidence type="ECO:0000313" key="3">
    <source>
        <dbReference type="Proteomes" id="UP000316609"/>
    </source>
</evidence>
<comment type="caution">
    <text evidence="2">The sequence shown here is derived from an EMBL/GenBank/DDBJ whole genome shotgun (WGS) entry which is preliminary data.</text>
</comment>
<proteinExistence type="predicted"/>
<dbReference type="AlphaFoldDB" id="A0A538TND1"/>
<name>A0A538TND1_UNCEI</name>
<dbReference type="GO" id="GO:0016787">
    <property type="term" value="F:hydrolase activity"/>
    <property type="evidence" value="ECO:0007669"/>
    <property type="project" value="UniProtKB-KW"/>
</dbReference>
<dbReference type="InterPro" id="IPR029058">
    <property type="entry name" value="AB_hydrolase_fold"/>
</dbReference>
<dbReference type="PANTHER" id="PTHR43798">
    <property type="entry name" value="MONOACYLGLYCEROL LIPASE"/>
    <property type="match status" value="1"/>
</dbReference>